<dbReference type="VEuPathDB" id="FungiDB:H310_13378"/>
<dbReference type="RefSeq" id="XP_008879075.1">
    <property type="nucleotide sequence ID" value="XM_008880853.1"/>
</dbReference>
<sequence length="124" mass="13427">MRRLSLQAVHRLRRSIARLAVSAPNATGRLGSASERSTTIRSAQKRSDSNSPLTSRGTGSRSSAYKRRTSSTATRSYGHEKAIGTAQRYDVHSLPSKLRFHPVIFAVAGIISSVRGQCPTGSPY</sequence>
<gene>
    <name evidence="2" type="ORF">H310_13378</name>
</gene>
<organism evidence="2">
    <name type="scientific">Aphanomyces invadans</name>
    <dbReference type="NCBI Taxonomy" id="157072"/>
    <lineage>
        <taxon>Eukaryota</taxon>
        <taxon>Sar</taxon>
        <taxon>Stramenopiles</taxon>
        <taxon>Oomycota</taxon>
        <taxon>Saprolegniomycetes</taxon>
        <taxon>Saprolegniales</taxon>
        <taxon>Verrucalvaceae</taxon>
        <taxon>Aphanomyces</taxon>
    </lineage>
</organism>
<dbReference type="EMBL" id="KI914001">
    <property type="protein sequence ID" value="ETV92324.1"/>
    <property type="molecule type" value="Genomic_DNA"/>
</dbReference>
<feature type="region of interest" description="Disordered" evidence="1">
    <location>
        <begin position="23"/>
        <end position="80"/>
    </location>
</feature>
<reference evidence="2" key="1">
    <citation type="submission" date="2013-12" db="EMBL/GenBank/DDBJ databases">
        <title>The Genome Sequence of Aphanomyces invadans NJM9701.</title>
        <authorList>
            <consortium name="The Broad Institute Genomics Platform"/>
            <person name="Russ C."/>
            <person name="Tyler B."/>
            <person name="van West P."/>
            <person name="Dieguez-Uribeondo J."/>
            <person name="Young S.K."/>
            <person name="Zeng Q."/>
            <person name="Gargeya S."/>
            <person name="Fitzgerald M."/>
            <person name="Abouelleil A."/>
            <person name="Alvarado L."/>
            <person name="Chapman S.B."/>
            <person name="Gainer-Dewar J."/>
            <person name="Goldberg J."/>
            <person name="Griggs A."/>
            <person name="Gujja S."/>
            <person name="Hansen M."/>
            <person name="Howarth C."/>
            <person name="Imamovic A."/>
            <person name="Ireland A."/>
            <person name="Larimer J."/>
            <person name="McCowan C."/>
            <person name="Murphy C."/>
            <person name="Pearson M."/>
            <person name="Poon T.W."/>
            <person name="Priest M."/>
            <person name="Roberts A."/>
            <person name="Saif S."/>
            <person name="Shea T."/>
            <person name="Sykes S."/>
            <person name="Wortman J."/>
            <person name="Nusbaum C."/>
            <person name="Birren B."/>
        </authorList>
    </citation>
    <scope>NUCLEOTIDE SEQUENCE [LARGE SCALE GENOMIC DNA]</scope>
    <source>
        <strain evidence="2">NJM9701</strain>
    </source>
</reference>
<dbReference type="GeneID" id="20090428"/>
<evidence type="ECO:0000256" key="1">
    <source>
        <dbReference type="SAM" id="MobiDB-lite"/>
    </source>
</evidence>
<dbReference type="AlphaFoldDB" id="A0A024TE82"/>
<evidence type="ECO:0000313" key="2">
    <source>
        <dbReference type="EMBL" id="ETV92324.1"/>
    </source>
</evidence>
<feature type="compositionally biased region" description="Polar residues" evidence="1">
    <location>
        <begin position="49"/>
        <end position="63"/>
    </location>
</feature>
<accession>A0A024TE82</accession>
<proteinExistence type="predicted"/>
<name>A0A024TE82_9STRA</name>
<protein>
    <submittedName>
        <fullName evidence="2">Uncharacterized protein</fullName>
    </submittedName>
</protein>